<evidence type="ECO:0000259" key="5">
    <source>
        <dbReference type="PROSITE" id="PS50977"/>
    </source>
</evidence>
<reference evidence="6 7" key="1">
    <citation type="submission" date="2018-08" db="EMBL/GenBank/DDBJ databases">
        <title>Linezolid Resistance in Mycobacterium abscessus: MIC Distribution and Comprehensive Investigation of Resistance Mechanisms.</title>
        <authorList>
            <person name="Ye M."/>
            <person name="Xu L."/>
            <person name="Zou Y."/>
            <person name="Li B."/>
            <person name="Guo Q."/>
            <person name="Zhang Y."/>
            <person name="Zhan M."/>
            <person name="Xu B."/>
            <person name="Yu F."/>
            <person name="Zhang Z."/>
            <person name="Chu H."/>
        </authorList>
    </citation>
    <scope>NUCLEOTIDE SEQUENCE [LARGE SCALE GENOMIC DNA]</scope>
    <source>
        <strain evidence="6 7">G143</strain>
    </source>
</reference>
<keyword evidence="3" id="KW-0804">Transcription</keyword>
<gene>
    <name evidence="6" type="ORF">D2E76_27100</name>
</gene>
<dbReference type="Gene3D" id="1.10.357.10">
    <property type="entry name" value="Tetracycline Repressor, domain 2"/>
    <property type="match status" value="1"/>
</dbReference>
<dbReference type="InterPro" id="IPR009057">
    <property type="entry name" value="Homeodomain-like_sf"/>
</dbReference>
<organism evidence="6 7">
    <name type="scientific">Mycobacteroides abscessus</name>
    <dbReference type="NCBI Taxonomy" id="36809"/>
    <lineage>
        <taxon>Bacteria</taxon>
        <taxon>Bacillati</taxon>
        <taxon>Actinomycetota</taxon>
        <taxon>Actinomycetes</taxon>
        <taxon>Mycobacteriales</taxon>
        <taxon>Mycobacteriaceae</taxon>
        <taxon>Mycobacteroides</taxon>
    </lineage>
</organism>
<evidence type="ECO:0000256" key="3">
    <source>
        <dbReference type="ARBA" id="ARBA00023163"/>
    </source>
</evidence>
<evidence type="ECO:0000256" key="4">
    <source>
        <dbReference type="PROSITE-ProRule" id="PRU00335"/>
    </source>
</evidence>
<dbReference type="Proteomes" id="UP000284557">
    <property type="component" value="Unassembled WGS sequence"/>
</dbReference>
<dbReference type="GO" id="GO:0003677">
    <property type="term" value="F:DNA binding"/>
    <property type="evidence" value="ECO:0007669"/>
    <property type="project" value="UniProtKB-UniRule"/>
</dbReference>
<dbReference type="InterPro" id="IPR050109">
    <property type="entry name" value="HTH-type_TetR-like_transc_reg"/>
</dbReference>
<dbReference type="SUPFAM" id="SSF46689">
    <property type="entry name" value="Homeodomain-like"/>
    <property type="match status" value="1"/>
</dbReference>
<comment type="caution">
    <text evidence="6">The sequence shown here is derived from an EMBL/GenBank/DDBJ whole genome shotgun (WGS) entry which is preliminary data.</text>
</comment>
<keyword evidence="1" id="KW-0805">Transcription regulation</keyword>
<dbReference type="AlphaFoldDB" id="A0ABD7HG58"/>
<dbReference type="EMBL" id="QXBN01000048">
    <property type="protein sequence ID" value="RIT28675.1"/>
    <property type="molecule type" value="Genomic_DNA"/>
</dbReference>
<dbReference type="PANTHER" id="PTHR30055:SF234">
    <property type="entry name" value="HTH-TYPE TRANSCRIPTIONAL REGULATOR BETI"/>
    <property type="match status" value="1"/>
</dbReference>
<evidence type="ECO:0000313" key="6">
    <source>
        <dbReference type="EMBL" id="RIT28675.1"/>
    </source>
</evidence>
<protein>
    <submittedName>
        <fullName evidence="6">TetR/AcrR family transcriptional regulator</fullName>
    </submittedName>
</protein>
<dbReference type="PROSITE" id="PS50977">
    <property type="entry name" value="HTH_TETR_2"/>
    <property type="match status" value="1"/>
</dbReference>
<accession>A0ABD7HG58</accession>
<feature type="domain" description="HTH tetR-type" evidence="5">
    <location>
        <begin position="1"/>
        <end position="51"/>
    </location>
</feature>
<proteinExistence type="predicted"/>
<dbReference type="PANTHER" id="PTHR30055">
    <property type="entry name" value="HTH-TYPE TRANSCRIPTIONAL REGULATOR RUTR"/>
    <property type="match status" value="1"/>
</dbReference>
<dbReference type="GO" id="GO:0006355">
    <property type="term" value="P:regulation of DNA-templated transcription"/>
    <property type="evidence" value="ECO:0007669"/>
    <property type="project" value="UniProtKB-ARBA"/>
</dbReference>
<name>A0ABD7HG58_9MYCO</name>
<feature type="DNA-binding region" description="H-T-H motif" evidence="4">
    <location>
        <begin position="14"/>
        <end position="33"/>
    </location>
</feature>
<dbReference type="InterPro" id="IPR001647">
    <property type="entry name" value="HTH_TetR"/>
</dbReference>
<evidence type="ECO:0000256" key="1">
    <source>
        <dbReference type="ARBA" id="ARBA00023015"/>
    </source>
</evidence>
<keyword evidence="2 4" id="KW-0238">DNA-binding</keyword>
<evidence type="ECO:0000313" key="7">
    <source>
        <dbReference type="Proteomes" id="UP000284557"/>
    </source>
</evidence>
<evidence type="ECO:0000256" key="2">
    <source>
        <dbReference type="ARBA" id="ARBA00023125"/>
    </source>
</evidence>
<sequence>MTEYVLTNGVAGLTMRPLAEGIGVTIATLIRQFGSKDQLVEEVCRGIHATMLETLISDPELEGLGPRETLDTLWARWLDPAQARQFVFLFELLGLSLREPDRYRWFTTSIVADWAAPIEAALVTAGKSALEAGIMATVVLALVRGLQMDLATTGDRARVDAAYSAAMDALGAQLLPVGGGAAPGDLSPPQV</sequence>
<dbReference type="Pfam" id="PF00440">
    <property type="entry name" value="TetR_N"/>
    <property type="match status" value="1"/>
</dbReference>